<evidence type="ECO:0000313" key="3">
    <source>
        <dbReference type="Proteomes" id="UP000028547"/>
    </source>
</evidence>
<protein>
    <recommendedName>
        <fullName evidence="1">Knr4/Smi1-like domain-containing protein</fullName>
    </recommendedName>
</protein>
<name>A0A084SXI7_9BACT</name>
<dbReference type="EMBL" id="JPMI01000064">
    <property type="protein sequence ID" value="KFA93172.1"/>
    <property type="molecule type" value="Genomic_DNA"/>
</dbReference>
<evidence type="ECO:0000259" key="1">
    <source>
        <dbReference type="SMART" id="SM00860"/>
    </source>
</evidence>
<dbReference type="SMART" id="SM00860">
    <property type="entry name" value="SMI1_KNR4"/>
    <property type="match status" value="1"/>
</dbReference>
<dbReference type="SUPFAM" id="SSF160631">
    <property type="entry name" value="SMI1/KNR4-like"/>
    <property type="match status" value="1"/>
</dbReference>
<dbReference type="Pfam" id="PF09346">
    <property type="entry name" value="SMI1_KNR4"/>
    <property type="match status" value="1"/>
</dbReference>
<proteinExistence type="predicted"/>
<feature type="domain" description="Knr4/Smi1-like" evidence="1">
    <location>
        <begin position="45"/>
        <end position="171"/>
    </location>
</feature>
<dbReference type="AlphaFoldDB" id="A0A084SXI7"/>
<evidence type="ECO:0000313" key="2">
    <source>
        <dbReference type="EMBL" id="KFA93172.1"/>
    </source>
</evidence>
<organism evidence="2 3">
    <name type="scientific">Archangium violaceum Cb vi76</name>
    <dbReference type="NCBI Taxonomy" id="1406225"/>
    <lineage>
        <taxon>Bacteria</taxon>
        <taxon>Pseudomonadati</taxon>
        <taxon>Myxococcota</taxon>
        <taxon>Myxococcia</taxon>
        <taxon>Myxococcales</taxon>
        <taxon>Cystobacterineae</taxon>
        <taxon>Archangiaceae</taxon>
        <taxon>Archangium</taxon>
    </lineage>
</organism>
<reference evidence="2 3" key="1">
    <citation type="submission" date="2014-07" db="EMBL/GenBank/DDBJ databases">
        <title>Draft Genome Sequence of Gephyronic Acid Producer, Cystobacter violaceus Strain Cb vi76.</title>
        <authorList>
            <person name="Stevens D.C."/>
            <person name="Young J."/>
            <person name="Carmichael R."/>
            <person name="Tan J."/>
            <person name="Taylor R.E."/>
        </authorList>
    </citation>
    <scope>NUCLEOTIDE SEQUENCE [LARGE SCALE GENOMIC DNA]</scope>
    <source>
        <strain evidence="2 3">Cb vi76</strain>
    </source>
</reference>
<accession>A0A084SXI7</accession>
<comment type="caution">
    <text evidence="2">The sequence shown here is derived from an EMBL/GenBank/DDBJ whole genome shotgun (WGS) entry which is preliminary data.</text>
</comment>
<dbReference type="InterPro" id="IPR018958">
    <property type="entry name" value="Knr4/Smi1-like_dom"/>
</dbReference>
<sequence>MRQVTERKLVACLLLTECATDGMRWQESRAMTVRWMNYLWEEPHPATPDEIGVLEHEWDVLLPDEFKRIISTRQGMTPEFPVFDVDQGTDVFNTLLTIHEEEKWQEYSARRVFEALKPHVPTGIFPFADTPGGQYICFDYRNTPAQPTIVLVTVEMDIYPIANSFSEFLEMLHD</sequence>
<gene>
    <name evidence="2" type="ORF">Q664_10800</name>
</gene>
<dbReference type="Gene3D" id="3.40.1580.10">
    <property type="entry name" value="SMI1/KNR4-like"/>
    <property type="match status" value="1"/>
</dbReference>
<dbReference type="Proteomes" id="UP000028547">
    <property type="component" value="Unassembled WGS sequence"/>
</dbReference>
<dbReference type="InterPro" id="IPR037883">
    <property type="entry name" value="Knr4/Smi1-like_sf"/>
</dbReference>